<evidence type="ECO:0000313" key="1">
    <source>
        <dbReference type="EMBL" id="QDK72001.1"/>
    </source>
</evidence>
<evidence type="ECO:0000313" key="2">
    <source>
        <dbReference type="Proteomes" id="UP000315128"/>
    </source>
</evidence>
<reference evidence="1 2" key="1">
    <citation type="submission" date="2019-07" db="EMBL/GenBank/DDBJ databases">
        <title>Genome sequencing of KACC 19320.</title>
        <authorList>
            <person name="Heo J."/>
            <person name="Kim S.-J."/>
            <person name="Kim J.-S."/>
            <person name="Hong S.-B."/>
            <person name="Kwon S.-W."/>
        </authorList>
    </citation>
    <scope>NUCLEOTIDE SEQUENCE [LARGE SCALE GENOMIC DNA]</scope>
    <source>
        <strain evidence="1 2">KACC 19320</strain>
    </source>
</reference>
<organism evidence="1 2">
    <name type="scientific">Lactococcus protaetiae</name>
    <dbReference type="NCBI Taxonomy" id="2592653"/>
    <lineage>
        <taxon>Bacteria</taxon>
        <taxon>Bacillati</taxon>
        <taxon>Bacillota</taxon>
        <taxon>Bacilli</taxon>
        <taxon>Lactobacillales</taxon>
        <taxon>Streptococcaceae</taxon>
        <taxon>Lactococcus</taxon>
    </lineage>
</organism>
<accession>A0A514ZBN5</accession>
<dbReference type="EMBL" id="CP041356">
    <property type="protein sequence ID" value="QDK72001.1"/>
    <property type="molecule type" value="Genomic_DNA"/>
</dbReference>
<gene>
    <name evidence="1" type="ORF">FLP15_12375</name>
</gene>
<protein>
    <recommendedName>
        <fullName evidence="3">SseB protein N-terminal domain-containing protein</fullName>
    </recommendedName>
</protein>
<name>A0A514ZBN5_9LACT</name>
<dbReference type="Proteomes" id="UP000315128">
    <property type="component" value="Chromosome"/>
</dbReference>
<sequence>MATYNINSELDERLRLSLANPGAFMEDLSLAYAFHQFPVLAPKKVFYVPMAERKAIPVFTTENDLNIFLSELTDFETEWELHSIIEVIELLKETDIDIIAVNPKLPQDEDTGNTAYFGTTELTKFLTHYTDILNTLFSPENQSASKMEKYYLIPAFVSESERIFPNLVAQDEQEYLPLFDNLDSLSKWYDEPYFSQPFKENNGQVLFLTIHELLHPEDVTNRFENASGITINPLDDLEHYQDTMSTWGELSD</sequence>
<dbReference type="AlphaFoldDB" id="A0A514ZBN5"/>
<evidence type="ECO:0008006" key="3">
    <source>
        <dbReference type="Google" id="ProtNLM"/>
    </source>
</evidence>
<keyword evidence="2" id="KW-1185">Reference proteome</keyword>
<dbReference type="OrthoDB" id="2241212at2"/>
<proteinExistence type="predicted"/>
<dbReference type="KEGG" id="lack:FLP15_12375"/>